<evidence type="ECO:0000256" key="1">
    <source>
        <dbReference type="SAM" id="MobiDB-lite"/>
    </source>
</evidence>
<proteinExistence type="predicted"/>
<feature type="domain" description="Rhodopsin" evidence="3">
    <location>
        <begin position="38"/>
        <end position="253"/>
    </location>
</feature>
<dbReference type="InterPro" id="IPR049326">
    <property type="entry name" value="Rhodopsin_dom_fungi"/>
</dbReference>
<dbReference type="Proteomes" id="UP000799777">
    <property type="component" value="Unassembled WGS sequence"/>
</dbReference>
<feature type="transmembrane region" description="Helical" evidence="2">
    <location>
        <begin position="20"/>
        <end position="42"/>
    </location>
</feature>
<feature type="compositionally biased region" description="Polar residues" evidence="1">
    <location>
        <begin position="330"/>
        <end position="367"/>
    </location>
</feature>
<protein>
    <recommendedName>
        <fullName evidence="3">Rhodopsin domain-containing protein</fullName>
    </recommendedName>
</protein>
<dbReference type="PANTHER" id="PTHR39614">
    <property type="entry name" value="INTEGRAL MEMBRANE PROTEIN"/>
    <property type="match status" value="1"/>
</dbReference>
<feature type="compositionally biased region" description="Polar residues" evidence="1">
    <location>
        <begin position="304"/>
        <end position="315"/>
    </location>
</feature>
<feature type="region of interest" description="Disordered" evidence="1">
    <location>
        <begin position="286"/>
        <end position="368"/>
    </location>
</feature>
<feature type="transmembrane region" description="Helical" evidence="2">
    <location>
        <begin position="98"/>
        <end position="120"/>
    </location>
</feature>
<evidence type="ECO:0000313" key="5">
    <source>
        <dbReference type="Proteomes" id="UP000799777"/>
    </source>
</evidence>
<feature type="transmembrane region" description="Helical" evidence="2">
    <location>
        <begin position="211"/>
        <end position="231"/>
    </location>
</feature>
<keyword evidence="2" id="KW-0472">Membrane</keyword>
<keyword evidence="5" id="KW-1185">Reference proteome</keyword>
<feature type="transmembrane region" description="Helical" evidence="2">
    <location>
        <begin position="132"/>
        <end position="158"/>
    </location>
</feature>
<evidence type="ECO:0000313" key="4">
    <source>
        <dbReference type="EMBL" id="KAF2030743.1"/>
    </source>
</evidence>
<sequence length="436" mass="48413">MPTDPIPPPYFITADDKRGLIVVTVAIVLAFVWVCSLIRIWLRYQTRDWKADDWLLSAATVLDTAQSGIILHLVNLGLGISQDGVALSRLERLGREGIASQIFYICTLFFSKCSVLFLYIRLSPGGTHKYATYSLVAASLVWVVMSIILIVVPCNLAQYYTNPKACKNRVSDWSKWQAIGALDIVTELLIFGIAVQLVWSLQMRLKSKLVVVFAFSARLPVVAITAVRLHFLHQRFVGTNDNFEYIVATQWQMGYAIMSSTITGMGPFLRPFNKEYTTSYHKRSAYGNSSQVSSGLAPPRSTDAPGQTSRNSWQSEGYLMQPIASRRGSRTTLPDSIPSMTSNLSAKHKSTTSVTSMSDPQQSSPGSQAPVMLTADANFRPVDGVTRNNTEIWCGDRTASFGNEENMPSTSRDDRGLVINKRTQFKIEVDRASRVI</sequence>
<accession>A0A9P4H9V7</accession>
<dbReference type="AlphaFoldDB" id="A0A9P4H9V7"/>
<dbReference type="PANTHER" id="PTHR39614:SF2">
    <property type="entry name" value="INTEGRAL MEMBRANE PROTEIN"/>
    <property type="match status" value="1"/>
</dbReference>
<gene>
    <name evidence="4" type="ORF">EK21DRAFT_64705</name>
</gene>
<name>A0A9P4H9V7_9PLEO</name>
<dbReference type="EMBL" id="ML978187">
    <property type="protein sequence ID" value="KAF2030743.1"/>
    <property type="molecule type" value="Genomic_DNA"/>
</dbReference>
<organism evidence="4 5">
    <name type="scientific">Setomelanomma holmii</name>
    <dbReference type="NCBI Taxonomy" id="210430"/>
    <lineage>
        <taxon>Eukaryota</taxon>
        <taxon>Fungi</taxon>
        <taxon>Dikarya</taxon>
        <taxon>Ascomycota</taxon>
        <taxon>Pezizomycotina</taxon>
        <taxon>Dothideomycetes</taxon>
        <taxon>Pleosporomycetidae</taxon>
        <taxon>Pleosporales</taxon>
        <taxon>Pleosporineae</taxon>
        <taxon>Phaeosphaeriaceae</taxon>
        <taxon>Setomelanomma</taxon>
    </lineage>
</organism>
<evidence type="ECO:0000256" key="2">
    <source>
        <dbReference type="SAM" id="Phobius"/>
    </source>
</evidence>
<feature type="transmembrane region" description="Helical" evidence="2">
    <location>
        <begin position="178"/>
        <end position="199"/>
    </location>
</feature>
<comment type="caution">
    <text evidence="4">The sequence shown here is derived from an EMBL/GenBank/DDBJ whole genome shotgun (WGS) entry which is preliminary data.</text>
</comment>
<keyword evidence="2" id="KW-1133">Transmembrane helix</keyword>
<evidence type="ECO:0000259" key="3">
    <source>
        <dbReference type="Pfam" id="PF20684"/>
    </source>
</evidence>
<dbReference type="Pfam" id="PF20684">
    <property type="entry name" value="Fung_rhodopsin"/>
    <property type="match status" value="1"/>
</dbReference>
<dbReference type="OrthoDB" id="3918601at2759"/>
<keyword evidence="2" id="KW-0812">Transmembrane</keyword>
<reference evidence="4" key="1">
    <citation type="journal article" date="2020" name="Stud. Mycol.">
        <title>101 Dothideomycetes genomes: a test case for predicting lifestyles and emergence of pathogens.</title>
        <authorList>
            <person name="Haridas S."/>
            <person name="Albert R."/>
            <person name="Binder M."/>
            <person name="Bloem J."/>
            <person name="Labutti K."/>
            <person name="Salamov A."/>
            <person name="Andreopoulos B."/>
            <person name="Baker S."/>
            <person name="Barry K."/>
            <person name="Bills G."/>
            <person name="Bluhm B."/>
            <person name="Cannon C."/>
            <person name="Castanera R."/>
            <person name="Culley D."/>
            <person name="Daum C."/>
            <person name="Ezra D."/>
            <person name="Gonzalez J."/>
            <person name="Henrissat B."/>
            <person name="Kuo A."/>
            <person name="Liang C."/>
            <person name="Lipzen A."/>
            <person name="Lutzoni F."/>
            <person name="Magnuson J."/>
            <person name="Mondo S."/>
            <person name="Nolan M."/>
            <person name="Ohm R."/>
            <person name="Pangilinan J."/>
            <person name="Park H.-J."/>
            <person name="Ramirez L."/>
            <person name="Alfaro M."/>
            <person name="Sun H."/>
            <person name="Tritt A."/>
            <person name="Yoshinaga Y."/>
            <person name="Zwiers L.-H."/>
            <person name="Turgeon B."/>
            <person name="Goodwin S."/>
            <person name="Spatafora J."/>
            <person name="Crous P."/>
            <person name="Grigoriev I."/>
        </authorList>
    </citation>
    <scope>NUCLEOTIDE SEQUENCE</scope>
    <source>
        <strain evidence="4">CBS 110217</strain>
    </source>
</reference>